<dbReference type="PANTHER" id="PTHR43829:SF9">
    <property type="entry name" value="AQUAPORIN-9"/>
    <property type="match status" value="1"/>
</dbReference>
<dbReference type="Proteomes" id="UP000515163">
    <property type="component" value="Unplaced"/>
</dbReference>
<dbReference type="SUPFAM" id="SSF81338">
    <property type="entry name" value="Aquaporin-like"/>
    <property type="match status" value="1"/>
</dbReference>
<evidence type="ECO:0000256" key="3">
    <source>
        <dbReference type="ARBA" id="ARBA00022448"/>
    </source>
</evidence>
<evidence type="ECO:0000256" key="10">
    <source>
        <dbReference type="SAM" id="MobiDB-lite"/>
    </source>
</evidence>
<accession>A0A6P8HCF0</accession>
<evidence type="ECO:0000313" key="12">
    <source>
        <dbReference type="Proteomes" id="UP000515163"/>
    </source>
</evidence>
<dbReference type="GO" id="GO:0015254">
    <property type="term" value="F:glycerol channel activity"/>
    <property type="evidence" value="ECO:0007669"/>
    <property type="project" value="TreeGrafter"/>
</dbReference>
<feature type="transmembrane region" description="Helical" evidence="11">
    <location>
        <begin position="117"/>
        <end position="139"/>
    </location>
</feature>
<organism evidence="12 13">
    <name type="scientific">Actinia tenebrosa</name>
    <name type="common">Australian red waratah sea anemone</name>
    <dbReference type="NCBI Taxonomy" id="6105"/>
    <lineage>
        <taxon>Eukaryota</taxon>
        <taxon>Metazoa</taxon>
        <taxon>Cnidaria</taxon>
        <taxon>Anthozoa</taxon>
        <taxon>Hexacorallia</taxon>
        <taxon>Actiniaria</taxon>
        <taxon>Actiniidae</taxon>
        <taxon>Actinia</taxon>
    </lineage>
</organism>
<dbReference type="NCBIfam" id="TIGR00861">
    <property type="entry name" value="MIP"/>
    <property type="match status" value="1"/>
</dbReference>
<evidence type="ECO:0000256" key="8">
    <source>
        <dbReference type="ARBA" id="ARBA00049405"/>
    </source>
</evidence>
<dbReference type="OrthoDB" id="3222at2759"/>
<dbReference type="RefSeq" id="XP_031550200.1">
    <property type="nucleotide sequence ID" value="XM_031694340.1"/>
</dbReference>
<feature type="unsure residue" description="I or L" evidence="13">
    <location>
        <position position="37"/>
    </location>
</feature>
<dbReference type="InterPro" id="IPR023271">
    <property type="entry name" value="Aquaporin-like"/>
</dbReference>
<proteinExistence type="inferred from homology"/>
<comment type="similarity">
    <text evidence="2 9">Belongs to the MIP/aquaporin (TC 1.A.8) family.</text>
</comment>
<dbReference type="GO" id="GO:0016323">
    <property type="term" value="C:basolateral plasma membrane"/>
    <property type="evidence" value="ECO:0007669"/>
    <property type="project" value="TreeGrafter"/>
</dbReference>
<evidence type="ECO:0000313" key="13">
    <source>
        <dbReference type="RefSeq" id="XP_031550200.1"/>
    </source>
</evidence>
<keyword evidence="6 11" id="KW-0472">Membrane</keyword>
<dbReference type="InterPro" id="IPR000425">
    <property type="entry name" value="MIP"/>
</dbReference>
<dbReference type="AlphaFoldDB" id="A0A6P8HCF0"/>
<name>A0A6P8HCF0_ACTTE</name>
<dbReference type="FunCoup" id="A0A6P8HCF0">
    <property type="interactions" value="27"/>
</dbReference>
<dbReference type="KEGG" id="aten:116287655"/>
<protein>
    <submittedName>
        <fullName evidence="13">Aquaporin-9-like isoform X1</fullName>
    </submittedName>
</protein>
<sequence length="328" mass="35167">MEGTRGYSLFFKIFKKPSSQSTIMIGIKKMKPRLSQLGKEILAEFMSTFILIIFGVGSVAQTVLSKQQNGTFFSINFGWGVGVTMGCYWAGGVSGAHMNPAVSLANAVVGRLPWKKLLFYWAAQMVGAIVASACVYGVYYDALNAFDGGVRQILGPNGTAGIWATYPQPFLSTANGFGDQLLGTALLVGCVFAIVDKNNNAPDKGTTPVLIGLVVFVIGATFGFNCGYAINPARDLGPRIFTAMAGWGSEVFTAGNHWWWVPCVACSLGGVLGAGLYIFFVELHHPNKKDQQEDNEKSGSMQNEGDPCLISESENKGKNCHAELESAI</sequence>
<evidence type="ECO:0000256" key="1">
    <source>
        <dbReference type="ARBA" id="ARBA00004141"/>
    </source>
</evidence>
<dbReference type="InParanoid" id="A0A6P8HCF0"/>
<dbReference type="PROSITE" id="PS00221">
    <property type="entry name" value="MIP"/>
    <property type="match status" value="1"/>
</dbReference>
<dbReference type="PANTHER" id="PTHR43829">
    <property type="entry name" value="AQUAPORIN OR AQUAGLYCEROPORIN RELATED"/>
    <property type="match status" value="1"/>
</dbReference>
<comment type="subcellular location">
    <subcellularLocation>
        <location evidence="1">Membrane</location>
        <topology evidence="1">Multi-pass membrane protein</topology>
    </subcellularLocation>
</comment>
<dbReference type="Gene3D" id="1.20.1080.10">
    <property type="entry name" value="Glycerol uptake facilitator protein"/>
    <property type="match status" value="1"/>
</dbReference>
<reference evidence="13" key="1">
    <citation type="submission" date="2025-08" db="UniProtKB">
        <authorList>
            <consortium name="RefSeq"/>
        </authorList>
    </citation>
    <scope>IDENTIFICATION</scope>
</reference>
<evidence type="ECO:0000256" key="6">
    <source>
        <dbReference type="ARBA" id="ARBA00023136"/>
    </source>
</evidence>
<keyword evidence="5 11" id="KW-1133">Transmembrane helix</keyword>
<dbReference type="Pfam" id="PF00230">
    <property type="entry name" value="MIP"/>
    <property type="match status" value="1"/>
</dbReference>
<gene>
    <name evidence="13" type="primary">LOC116287655</name>
</gene>
<dbReference type="InterPro" id="IPR050363">
    <property type="entry name" value="MIP/Aquaporin"/>
</dbReference>
<keyword evidence="4 9" id="KW-0812">Transmembrane</keyword>
<feature type="transmembrane region" description="Helical" evidence="11">
    <location>
        <begin position="207"/>
        <end position="230"/>
    </location>
</feature>
<feature type="region of interest" description="Disordered" evidence="10">
    <location>
        <begin position="289"/>
        <end position="314"/>
    </location>
</feature>
<evidence type="ECO:0000256" key="4">
    <source>
        <dbReference type="ARBA" id="ARBA00022692"/>
    </source>
</evidence>
<evidence type="ECO:0000256" key="9">
    <source>
        <dbReference type="RuleBase" id="RU000477"/>
    </source>
</evidence>
<feature type="transmembrane region" description="Helical" evidence="11">
    <location>
        <begin position="258"/>
        <end position="280"/>
    </location>
</feature>
<evidence type="ECO:0000256" key="5">
    <source>
        <dbReference type="ARBA" id="ARBA00022989"/>
    </source>
</evidence>
<dbReference type="FunFam" id="1.20.1080.10:FF:000005">
    <property type="entry name" value="Aquaporin 3"/>
    <property type="match status" value="1"/>
</dbReference>
<dbReference type="CDD" id="cd00333">
    <property type="entry name" value="MIP"/>
    <property type="match status" value="1"/>
</dbReference>
<dbReference type="PRINTS" id="PR00783">
    <property type="entry name" value="MINTRINSICP"/>
</dbReference>
<evidence type="ECO:0000256" key="11">
    <source>
        <dbReference type="SAM" id="Phobius"/>
    </source>
</evidence>
<comment type="catalytic activity">
    <reaction evidence="7">
        <text>H2O(in) = H2O(out)</text>
        <dbReference type="Rhea" id="RHEA:29667"/>
        <dbReference type="ChEBI" id="CHEBI:15377"/>
    </reaction>
</comment>
<dbReference type="InterPro" id="IPR022357">
    <property type="entry name" value="MIP_CS"/>
</dbReference>
<feature type="transmembrane region" description="Helical" evidence="11">
    <location>
        <begin position="177"/>
        <end position="195"/>
    </location>
</feature>
<feature type="transmembrane region" description="Helical" evidence="11">
    <location>
        <begin position="76"/>
        <end position="96"/>
    </location>
</feature>
<feature type="transmembrane region" description="Helical" evidence="11">
    <location>
        <begin position="41"/>
        <end position="64"/>
    </location>
</feature>
<evidence type="ECO:0000256" key="2">
    <source>
        <dbReference type="ARBA" id="ARBA00006175"/>
    </source>
</evidence>
<keyword evidence="12" id="KW-1185">Reference proteome</keyword>
<keyword evidence="3 9" id="KW-0813">Transport</keyword>
<dbReference type="PRINTS" id="PR02019">
    <property type="entry name" value="AQUAPORIN7"/>
</dbReference>
<comment type="catalytic activity">
    <reaction evidence="8">
        <text>glycerol(in) = glycerol(out)</text>
        <dbReference type="Rhea" id="RHEA:29675"/>
        <dbReference type="ChEBI" id="CHEBI:17754"/>
    </reaction>
</comment>
<evidence type="ECO:0000256" key="7">
    <source>
        <dbReference type="ARBA" id="ARBA00034651"/>
    </source>
</evidence>
<dbReference type="GO" id="GO:0015250">
    <property type="term" value="F:water channel activity"/>
    <property type="evidence" value="ECO:0007669"/>
    <property type="project" value="TreeGrafter"/>
</dbReference>